<protein>
    <submittedName>
        <fullName evidence="4">OmpH family outer membrane protein</fullName>
    </submittedName>
</protein>
<dbReference type="Pfam" id="PF03938">
    <property type="entry name" value="OmpH"/>
    <property type="match status" value="1"/>
</dbReference>
<dbReference type="AlphaFoldDB" id="A0A930B9Y9"/>
<proteinExistence type="inferred from homology"/>
<dbReference type="EMBL" id="JABZMK010000182">
    <property type="protein sequence ID" value="MBF1130342.1"/>
    <property type="molecule type" value="Genomic_DNA"/>
</dbReference>
<gene>
    <name evidence="4" type="ORF">HXL70_09960</name>
</gene>
<dbReference type="GO" id="GO:0050821">
    <property type="term" value="P:protein stabilization"/>
    <property type="evidence" value="ECO:0007669"/>
    <property type="project" value="TreeGrafter"/>
</dbReference>
<dbReference type="SMART" id="SM00935">
    <property type="entry name" value="OmpH"/>
    <property type="match status" value="1"/>
</dbReference>
<dbReference type="InterPro" id="IPR005632">
    <property type="entry name" value="Chaperone_Skp"/>
</dbReference>
<keyword evidence="2 3" id="KW-0732">Signal</keyword>
<dbReference type="SUPFAM" id="SSF111384">
    <property type="entry name" value="OmpH-like"/>
    <property type="match status" value="1"/>
</dbReference>
<comment type="similarity">
    <text evidence="1">Belongs to the Skp family.</text>
</comment>
<accession>A0A930B9Y9</accession>
<comment type="caution">
    <text evidence="4">The sequence shown here is derived from an EMBL/GenBank/DDBJ whole genome shotgun (WGS) entry which is preliminary data.</text>
</comment>
<dbReference type="GO" id="GO:0051082">
    <property type="term" value="F:unfolded protein binding"/>
    <property type="evidence" value="ECO:0007669"/>
    <property type="project" value="InterPro"/>
</dbReference>
<sequence>MKLRKIAAMTLLMGMLGTAGASANGVGFVNLNEATRNHPDIQKYDRQVSDIVNKYNPQIQKEVEEAQKIKDRAAQQAFINKEIAPLQAKQQQEVTSAVTPLIQAVGNAAEQVRARRGLTVVISAPDAILAIGPNDKEVTDITAEVIAFLKK</sequence>
<dbReference type="PANTHER" id="PTHR35089">
    <property type="entry name" value="CHAPERONE PROTEIN SKP"/>
    <property type="match status" value="1"/>
</dbReference>
<dbReference type="InterPro" id="IPR024930">
    <property type="entry name" value="Skp_dom_sf"/>
</dbReference>
<dbReference type="Proteomes" id="UP000757890">
    <property type="component" value="Unassembled WGS sequence"/>
</dbReference>
<dbReference type="GO" id="GO:0005829">
    <property type="term" value="C:cytosol"/>
    <property type="evidence" value="ECO:0007669"/>
    <property type="project" value="TreeGrafter"/>
</dbReference>
<evidence type="ECO:0000256" key="1">
    <source>
        <dbReference type="ARBA" id="ARBA00009091"/>
    </source>
</evidence>
<organism evidence="4 5">
    <name type="scientific">Dialister invisus</name>
    <dbReference type="NCBI Taxonomy" id="218538"/>
    <lineage>
        <taxon>Bacteria</taxon>
        <taxon>Bacillati</taxon>
        <taxon>Bacillota</taxon>
        <taxon>Negativicutes</taxon>
        <taxon>Veillonellales</taxon>
        <taxon>Veillonellaceae</taxon>
        <taxon>Dialister</taxon>
    </lineage>
</organism>
<dbReference type="PANTHER" id="PTHR35089:SF1">
    <property type="entry name" value="CHAPERONE PROTEIN SKP"/>
    <property type="match status" value="1"/>
</dbReference>
<evidence type="ECO:0000313" key="5">
    <source>
        <dbReference type="Proteomes" id="UP000757890"/>
    </source>
</evidence>
<reference evidence="4" key="1">
    <citation type="submission" date="2020-04" db="EMBL/GenBank/DDBJ databases">
        <title>Deep metagenomics examines the oral microbiome during advanced dental caries in children, revealing novel taxa and co-occurrences with host molecules.</title>
        <authorList>
            <person name="Baker J.L."/>
            <person name="Morton J.T."/>
            <person name="Dinis M."/>
            <person name="Alvarez R."/>
            <person name="Tran N.C."/>
            <person name="Knight R."/>
            <person name="Edlund A."/>
        </authorList>
    </citation>
    <scope>NUCLEOTIDE SEQUENCE</scope>
    <source>
        <strain evidence="4">JCVI_32_bin.14</strain>
    </source>
</reference>
<feature type="signal peptide" evidence="3">
    <location>
        <begin position="1"/>
        <end position="23"/>
    </location>
</feature>
<name>A0A930B9Y9_9FIRM</name>
<evidence type="ECO:0000313" key="4">
    <source>
        <dbReference type="EMBL" id="MBF1130342.1"/>
    </source>
</evidence>
<feature type="chain" id="PRO_5039720187" evidence="3">
    <location>
        <begin position="24"/>
        <end position="151"/>
    </location>
</feature>
<dbReference type="Gene3D" id="3.30.910.20">
    <property type="entry name" value="Skp domain"/>
    <property type="match status" value="1"/>
</dbReference>
<evidence type="ECO:0000256" key="3">
    <source>
        <dbReference type="SAM" id="SignalP"/>
    </source>
</evidence>
<evidence type="ECO:0000256" key="2">
    <source>
        <dbReference type="ARBA" id="ARBA00022729"/>
    </source>
</evidence>